<feature type="domain" description="ABC transporter" evidence="8">
    <location>
        <begin position="289"/>
        <end position="531"/>
    </location>
</feature>
<comment type="similarity">
    <text evidence="2">Belongs to the ABC transporter superfamily.</text>
</comment>
<evidence type="ECO:0000256" key="5">
    <source>
        <dbReference type="ARBA" id="ARBA00022741"/>
    </source>
</evidence>
<reference evidence="9" key="1">
    <citation type="submission" date="2022-08" db="EMBL/GenBank/DDBJ databases">
        <authorList>
            <person name="Deng Y."/>
            <person name="Han X.-F."/>
            <person name="Zhang Y.-Q."/>
        </authorList>
    </citation>
    <scope>NUCLEOTIDE SEQUENCE</scope>
    <source>
        <strain evidence="9">CPCC 203386</strain>
    </source>
</reference>
<dbReference type="PROSITE" id="PS50893">
    <property type="entry name" value="ABC_TRANSPORTER_2"/>
    <property type="match status" value="2"/>
</dbReference>
<name>A0ABT2H3A9_9MICO</name>
<dbReference type="RefSeq" id="WP_259539290.1">
    <property type="nucleotide sequence ID" value="NZ_JANLCJ010000004.1"/>
</dbReference>
<evidence type="ECO:0000256" key="2">
    <source>
        <dbReference type="ARBA" id="ARBA00005417"/>
    </source>
</evidence>
<evidence type="ECO:0000256" key="4">
    <source>
        <dbReference type="ARBA" id="ARBA00022475"/>
    </source>
</evidence>
<dbReference type="InterPro" id="IPR050388">
    <property type="entry name" value="ABC_Ni/Peptide_Import"/>
</dbReference>
<dbReference type="PROSITE" id="PS00211">
    <property type="entry name" value="ABC_TRANSPORTER_1"/>
    <property type="match status" value="2"/>
</dbReference>
<feature type="domain" description="ABC transporter" evidence="8">
    <location>
        <begin position="10"/>
        <end position="259"/>
    </location>
</feature>
<comment type="caution">
    <text evidence="9">The sequence shown here is derived from an EMBL/GenBank/DDBJ whole genome shotgun (WGS) entry which is preliminary data.</text>
</comment>
<evidence type="ECO:0000256" key="1">
    <source>
        <dbReference type="ARBA" id="ARBA00004202"/>
    </source>
</evidence>
<keyword evidence="5" id="KW-0547">Nucleotide-binding</keyword>
<organism evidence="9 10">
    <name type="scientific">Herbiconiux daphne</name>
    <dbReference type="NCBI Taxonomy" id="2970914"/>
    <lineage>
        <taxon>Bacteria</taxon>
        <taxon>Bacillati</taxon>
        <taxon>Actinomycetota</taxon>
        <taxon>Actinomycetes</taxon>
        <taxon>Micrococcales</taxon>
        <taxon>Microbacteriaceae</taxon>
        <taxon>Herbiconiux</taxon>
    </lineage>
</organism>
<dbReference type="Proteomes" id="UP001165586">
    <property type="component" value="Unassembled WGS sequence"/>
</dbReference>
<dbReference type="Pfam" id="PF00005">
    <property type="entry name" value="ABC_tran"/>
    <property type="match status" value="2"/>
</dbReference>
<evidence type="ECO:0000256" key="6">
    <source>
        <dbReference type="ARBA" id="ARBA00022840"/>
    </source>
</evidence>
<protein>
    <submittedName>
        <fullName evidence="9">ABC transporter ATP-binding protein</fullName>
    </submittedName>
</protein>
<keyword evidence="4" id="KW-1003">Cell membrane</keyword>
<dbReference type="InterPro" id="IPR003439">
    <property type="entry name" value="ABC_transporter-like_ATP-bd"/>
</dbReference>
<dbReference type="EMBL" id="JANLCJ010000004">
    <property type="protein sequence ID" value="MCS5734425.1"/>
    <property type="molecule type" value="Genomic_DNA"/>
</dbReference>
<dbReference type="Pfam" id="PF08352">
    <property type="entry name" value="oligo_HPY"/>
    <property type="match status" value="2"/>
</dbReference>
<dbReference type="NCBIfam" id="NF007739">
    <property type="entry name" value="PRK10419.1"/>
    <property type="match status" value="2"/>
</dbReference>
<evidence type="ECO:0000256" key="7">
    <source>
        <dbReference type="ARBA" id="ARBA00023136"/>
    </source>
</evidence>
<keyword evidence="6 9" id="KW-0067">ATP-binding</keyword>
<dbReference type="SMART" id="SM00382">
    <property type="entry name" value="AAA"/>
    <property type="match status" value="2"/>
</dbReference>
<evidence type="ECO:0000256" key="3">
    <source>
        <dbReference type="ARBA" id="ARBA00022448"/>
    </source>
</evidence>
<evidence type="ECO:0000313" key="9">
    <source>
        <dbReference type="EMBL" id="MCS5734425.1"/>
    </source>
</evidence>
<dbReference type="InterPro" id="IPR003593">
    <property type="entry name" value="AAA+_ATPase"/>
</dbReference>
<comment type="subcellular location">
    <subcellularLocation>
        <location evidence="1">Cell membrane</location>
        <topology evidence="1">Peripheral membrane protein</topology>
    </subcellularLocation>
</comment>
<keyword evidence="3" id="KW-0813">Transport</keyword>
<gene>
    <name evidence="9" type="ORF">N1032_11820</name>
</gene>
<dbReference type="GO" id="GO:0005524">
    <property type="term" value="F:ATP binding"/>
    <property type="evidence" value="ECO:0007669"/>
    <property type="project" value="UniProtKB-KW"/>
</dbReference>
<dbReference type="InterPro" id="IPR013563">
    <property type="entry name" value="Oligopep_ABC_C"/>
</dbReference>
<dbReference type="InterPro" id="IPR017871">
    <property type="entry name" value="ABC_transporter-like_CS"/>
</dbReference>
<dbReference type="PANTHER" id="PTHR43297:SF2">
    <property type="entry name" value="DIPEPTIDE TRANSPORT ATP-BINDING PROTEIN DPPD"/>
    <property type="match status" value="1"/>
</dbReference>
<keyword evidence="10" id="KW-1185">Reference proteome</keyword>
<sequence length="547" mass="58254">MNAPMNDILLDIRGLTVSIPTSGATVEALRGVDLSVRVGEVVGLVGESGGGKSMLARATIGMLPGRAETGGEVLFRGDDVLRMSEPQLLEHRGHGVAMCFQNPRAAIEPLRTVKKQLADRLKLHQRLTGPAASAESVRLLEAVGITDTPRVLGSYAHELSGGMAQRVMIALCLACDPGLLLADEPTTGLDVTLTRDALGLLRSLATDQGRGVLLISHDIAAAAEVCDRIVVLRAGDVVEEGTTSQVLTAPHSEYTRTLLAAVPDIDRPLPRTATDAATPVTPRRPVAEVRDAHVRYRARFGSSGHHALRGVDLTVDRGETVGIVGESGSGKTTLARMLVGLVSPSSGQVVVAGNDLAKLRGSRKRALRRSVQMVFQDPLGALDPRRTVLDAVTETLLAQGVAKPERERRAIEVLRRTGLDETFLTRLPHELSGGQAQRVGIARALVCEPELIVFDEPTSALDVTVQAQILDLITELGADGERGQLFVSHDLATVRAFCDRVVVIYHGEVVEQGTTAEVFGSPQHAYTRRLLAAAPRLGGRIPDTVSP</sequence>
<dbReference type="Gene3D" id="3.40.50.300">
    <property type="entry name" value="P-loop containing nucleotide triphosphate hydrolases"/>
    <property type="match status" value="2"/>
</dbReference>
<evidence type="ECO:0000259" key="8">
    <source>
        <dbReference type="PROSITE" id="PS50893"/>
    </source>
</evidence>
<dbReference type="CDD" id="cd03257">
    <property type="entry name" value="ABC_NikE_OppD_transporters"/>
    <property type="match status" value="2"/>
</dbReference>
<dbReference type="PANTHER" id="PTHR43297">
    <property type="entry name" value="OLIGOPEPTIDE TRANSPORT ATP-BINDING PROTEIN APPD"/>
    <property type="match status" value="1"/>
</dbReference>
<proteinExistence type="inferred from homology"/>
<dbReference type="SUPFAM" id="SSF52540">
    <property type="entry name" value="P-loop containing nucleoside triphosphate hydrolases"/>
    <property type="match status" value="2"/>
</dbReference>
<keyword evidence="7" id="KW-0472">Membrane</keyword>
<accession>A0ABT2H3A9</accession>
<evidence type="ECO:0000313" key="10">
    <source>
        <dbReference type="Proteomes" id="UP001165586"/>
    </source>
</evidence>
<dbReference type="InterPro" id="IPR027417">
    <property type="entry name" value="P-loop_NTPase"/>
</dbReference>